<dbReference type="RefSeq" id="WP_100341081.1">
    <property type="nucleotide sequence ID" value="NZ_PGFJ01000001.1"/>
</dbReference>
<feature type="region of interest" description="Disordered" evidence="1">
    <location>
        <begin position="26"/>
        <end position="80"/>
    </location>
</feature>
<comment type="caution">
    <text evidence="2">The sequence shown here is derived from an EMBL/GenBank/DDBJ whole genome shotgun (WGS) entry which is preliminary data.</text>
</comment>
<dbReference type="AlphaFoldDB" id="A0A2H9VVR0"/>
<name>A0A2H9VVR0_9SPHI</name>
<gene>
    <name evidence="2" type="ORF">CLV57_1936</name>
</gene>
<organism evidence="2 3">
    <name type="scientific">Mucilaginibacter auburnensis</name>
    <dbReference type="NCBI Taxonomy" id="1457233"/>
    <lineage>
        <taxon>Bacteria</taxon>
        <taxon>Pseudomonadati</taxon>
        <taxon>Bacteroidota</taxon>
        <taxon>Sphingobacteriia</taxon>
        <taxon>Sphingobacteriales</taxon>
        <taxon>Sphingobacteriaceae</taxon>
        <taxon>Mucilaginibacter</taxon>
    </lineage>
</organism>
<evidence type="ECO:0008006" key="4">
    <source>
        <dbReference type="Google" id="ProtNLM"/>
    </source>
</evidence>
<dbReference type="EMBL" id="PGFJ01000001">
    <property type="protein sequence ID" value="PJJ84914.1"/>
    <property type="molecule type" value="Genomic_DNA"/>
</dbReference>
<evidence type="ECO:0000313" key="2">
    <source>
        <dbReference type="EMBL" id="PJJ84914.1"/>
    </source>
</evidence>
<feature type="compositionally biased region" description="Basic and acidic residues" evidence="1">
    <location>
        <begin position="36"/>
        <end position="49"/>
    </location>
</feature>
<proteinExistence type="predicted"/>
<keyword evidence="3" id="KW-1185">Reference proteome</keyword>
<accession>A0A2H9VVR0</accession>
<dbReference type="PROSITE" id="PS51257">
    <property type="entry name" value="PROKAR_LIPOPROTEIN"/>
    <property type="match status" value="1"/>
</dbReference>
<sequence length="80" mass="8618">MKALEKATLILTTAATLFFTACDPERNKASLGDSADTLHTDNAKHKYEDGTMQISDSTRTDSGKSKGTEQADPSGRVNKQ</sequence>
<feature type="compositionally biased region" description="Basic and acidic residues" evidence="1">
    <location>
        <begin position="58"/>
        <end position="69"/>
    </location>
</feature>
<evidence type="ECO:0000313" key="3">
    <source>
        <dbReference type="Proteomes" id="UP000242687"/>
    </source>
</evidence>
<dbReference type="Proteomes" id="UP000242687">
    <property type="component" value="Unassembled WGS sequence"/>
</dbReference>
<evidence type="ECO:0000256" key="1">
    <source>
        <dbReference type="SAM" id="MobiDB-lite"/>
    </source>
</evidence>
<reference evidence="2 3" key="1">
    <citation type="submission" date="2017-11" db="EMBL/GenBank/DDBJ databases">
        <title>Genomic Encyclopedia of Archaeal and Bacterial Type Strains, Phase II (KMG-II): From Individual Species to Whole Genera.</title>
        <authorList>
            <person name="Goeker M."/>
        </authorList>
    </citation>
    <scope>NUCLEOTIDE SEQUENCE [LARGE SCALE GENOMIC DNA]</scope>
    <source>
        <strain evidence="2 3">DSM 28175</strain>
    </source>
</reference>
<protein>
    <recommendedName>
        <fullName evidence="4">Lipoprotein</fullName>
    </recommendedName>
</protein>